<reference evidence="2" key="1">
    <citation type="journal article" date="2018" name="BMC Genomics">
        <title>Genomic insights into host adaptation between the wheat stripe rust pathogen (Puccinia striiformis f. sp. tritici) and the barley stripe rust pathogen (Puccinia striiformis f. sp. hordei).</title>
        <authorList>
            <person name="Xia C."/>
            <person name="Wang M."/>
            <person name="Yin C."/>
            <person name="Cornejo O.E."/>
            <person name="Hulbert S.H."/>
            <person name="Chen X."/>
        </authorList>
    </citation>
    <scope>NUCLEOTIDE SEQUENCE [LARGE SCALE GENOMIC DNA]</scope>
    <source>
        <strain evidence="2">93-210</strain>
    </source>
</reference>
<protein>
    <submittedName>
        <fullName evidence="1">Uncharacterized protein</fullName>
    </submittedName>
</protein>
<proteinExistence type="predicted"/>
<organism evidence="1 2">
    <name type="scientific">Puccinia striiformis f. sp. tritici</name>
    <dbReference type="NCBI Taxonomy" id="168172"/>
    <lineage>
        <taxon>Eukaryota</taxon>
        <taxon>Fungi</taxon>
        <taxon>Dikarya</taxon>
        <taxon>Basidiomycota</taxon>
        <taxon>Pucciniomycotina</taxon>
        <taxon>Pucciniomycetes</taxon>
        <taxon>Pucciniales</taxon>
        <taxon>Pucciniaceae</taxon>
        <taxon>Puccinia</taxon>
    </lineage>
</organism>
<name>A0ACC0EYW3_9BASI</name>
<dbReference type="EMBL" id="CM045866">
    <property type="protein sequence ID" value="KAI7961598.1"/>
    <property type="molecule type" value="Genomic_DNA"/>
</dbReference>
<reference evidence="1 2" key="3">
    <citation type="journal article" date="2022" name="Microbiol. Spectr.">
        <title>Folding features and dynamics of 3D genome architecture in plant fungal pathogens.</title>
        <authorList>
            <person name="Xia C."/>
        </authorList>
    </citation>
    <scope>NUCLEOTIDE SEQUENCE [LARGE SCALE GENOMIC DNA]</scope>
    <source>
        <strain evidence="1 2">93-210</strain>
    </source>
</reference>
<reference evidence="2" key="2">
    <citation type="journal article" date="2018" name="Mol. Plant Microbe Interact.">
        <title>Genome sequence resources for the wheat stripe rust pathogen (Puccinia striiformis f. sp. tritici) and the barley stripe rust pathogen (Puccinia striiformis f. sp. hordei).</title>
        <authorList>
            <person name="Xia C."/>
            <person name="Wang M."/>
            <person name="Yin C."/>
            <person name="Cornejo O.E."/>
            <person name="Hulbert S.H."/>
            <person name="Chen X."/>
        </authorList>
    </citation>
    <scope>NUCLEOTIDE SEQUENCE [LARGE SCALE GENOMIC DNA]</scope>
    <source>
        <strain evidence="2">93-210</strain>
    </source>
</reference>
<comment type="caution">
    <text evidence="1">The sequence shown here is derived from an EMBL/GenBank/DDBJ whole genome shotgun (WGS) entry which is preliminary data.</text>
</comment>
<gene>
    <name evidence="1" type="ORF">MJO28_002087</name>
</gene>
<accession>A0ACC0EYW3</accession>
<sequence>MSFLHQPHHSRRHPSKQGQDPQFYHQSSPTNFRNLSKMFKLRQLLLVACVLIAQAYAHNQNQASDEILPKVDVHLLDPDDNTPLRGARGQ</sequence>
<dbReference type="Proteomes" id="UP001060170">
    <property type="component" value="Chromosome 2"/>
</dbReference>
<keyword evidence="2" id="KW-1185">Reference proteome</keyword>
<evidence type="ECO:0000313" key="1">
    <source>
        <dbReference type="EMBL" id="KAI7961598.1"/>
    </source>
</evidence>
<evidence type="ECO:0000313" key="2">
    <source>
        <dbReference type="Proteomes" id="UP001060170"/>
    </source>
</evidence>